<dbReference type="AlphaFoldDB" id="A0A7Y0HMC6"/>
<organism evidence="3 4">
    <name type="scientific">Clostridium muellerianum</name>
    <dbReference type="NCBI Taxonomy" id="2716538"/>
    <lineage>
        <taxon>Bacteria</taxon>
        <taxon>Bacillati</taxon>
        <taxon>Bacillota</taxon>
        <taxon>Clostridia</taxon>
        <taxon>Eubacteriales</taxon>
        <taxon>Clostridiaceae</taxon>
        <taxon>Clostridium</taxon>
    </lineage>
</organism>
<keyword evidence="4" id="KW-1185">Reference proteome</keyword>
<dbReference type="CDD" id="cd03358">
    <property type="entry name" value="LbH_WxcM_N_like"/>
    <property type="match status" value="1"/>
</dbReference>
<evidence type="ECO:0000256" key="1">
    <source>
        <dbReference type="ARBA" id="ARBA00022679"/>
    </source>
</evidence>
<dbReference type="PANTHER" id="PTHR43300:SF4">
    <property type="entry name" value="ACYL-[ACYL-CARRIER-PROTEIN]--UDP-N-ACETYLGLUCOSAMINE O-ACYLTRANSFERASE"/>
    <property type="match status" value="1"/>
</dbReference>
<evidence type="ECO:0000256" key="2">
    <source>
        <dbReference type="ARBA" id="ARBA00022737"/>
    </source>
</evidence>
<dbReference type="InterPro" id="IPR001451">
    <property type="entry name" value="Hexapep"/>
</dbReference>
<protein>
    <submittedName>
        <fullName evidence="3">N-acetyltransferase</fullName>
    </submittedName>
</protein>
<dbReference type="InterPro" id="IPR018357">
    <property type="entry name" value="Hexapep_transf_CS"/>
</dbReference>
<name>A0A7Y0HMC6_9CLOT</name>
<proteinExistence type="predicted"/>
<dbReference type="Gene3D" id="2.160.10.10">
    <property type="entry name" value="Hexapeptide repeat proteins"/>
    <property type="match status" value="1"/>
</dbReference>
<dbReference type="InterPro" id="IPR050179">
    <property type="entry name" value="Trans_hexapeptide_repeat"/>
</dbReference>
<accession>A0A7Y0HMC6</accession>
<dbReference type="Proteomes" id="UP000537131">
    <property type="component" value="Unassembled WGS sequence"/>
</dbReference>
<dbReference type="PROSITE" id="PS00101">
    <property type="entry name" value="HEXAPEP_TRANSFERASES"/>
    <property type="match status" value="1"/>
</dbReference>
<dbReference type="GO" id="GO:0016740">
    <property type="term" value="F:transferase activity"/>
    <property type="evidence" value="ECO:0007669"/>
    <property type="project" value="UniProtKB-KW"/>
</dbReference>
<dbReference type="Pfam" id="PF00132">
    <property type="entry name" value="Hexapep"/>
    <property type="match status" value="2"/>
</dbReference>
<dbReference type="EMBL" id="JABBNI010000004">
    <property type="protein sequence ID" value="NMM61487.1"/>
    <property type="molecule type" value="Genomic_DNA"/>
</dbReference>
<keyword evidence="1 3" id="KW-0808">Transferase</keyword>
<dbReference type="PANTHER" id="PTHR43300">
    <property type="entry name" value="ACETYLTRANSFERASE"/>
    <property type="match status" value="1"/>
</dbReference>
<evidence type="ECO:0000313" key="3">
    <source>
        <dbReference type="EMBL" id="NMM61487.1"/>
    </source>
</evidence>
<comment type="caution">
    <text evidence="3">The sequence shown here is derived from an EMBL/GenBank/DDBJ whole genome shotgun (WGS) entry which is preliminary data.</text>
</comment>
<sequence>MNYFVHPTAEVSDRAVVGEDTKVWNDVQIRENAHIGYNCVISKGVYIDFDVIIGNNVKIQNGVNLYHGVTIEDDVFLGPSMTFTNDFYPRAFNSEFEVKKTLVKKGASIGANSTIICGIVIGKYAMIGAGSVVTKNVPDYALVVGNPGKIVGYVCKCGTKLNENFLCDLCKIQYKKDSKNKLIVIDE</sequence>
<dbReference type="InterPro" id="IPR011004">
    <property type="entry name" value="Trimer_LpxA-like_sf"/>
</dbReference>
<gene>
    <name evidence="3" type="ORF">HBE96_01965</name>
</gene>
<reference evidence="3 4" key="1">
    <citation type="submission" date="2020-06" db="EMBL/GenBank/DDBJ databases">
        <title>Complete Genome Sequence of Clostridium muelleri sp. nov. P21T, an Acid-Alcohol Producing Acetogen Isolated from Old Hay.</title>
        <authorList>
            <person name="Duncan K.E."/>
            <person name="Tanner R.S."/>
        </authorList>
    </citation>
    <scope>NUCLEOTIDE SEQUENCE [LARGE SCALE GENOMIC DNA]</scope>
    <source>
        <strain evidence="3 4">P21</strain>
    </source>
</reference>
<keyword evidence="2" id="KW-0677">Repeat</keyword>
<evidence type="ECO:0000313" key="4">
    <source>
        <dbReference type="Proteomes" id="UP000537131"/>
    </source>
</evidence>
<dbReference type="SUPFAM" id="SSF51161">
    <property type="entry name" value="Trimeric LpxA-like enzymes"/>
    <property type="match status" value="1"/>
</dbReference>